<keyword evidence="1" id="KW-0472">Membrane</keyword>
<dbReference type="EMBL" id="GBRH01204646">
    <property type="protein sequence ID" value="JAD93249.1"/>
    <property type="molecule type" value="Transcribed_RNA"/>
</dbReference>
<accession>A0A0A9DXG9</accession>
<organism evidence="2">
    <name type="scientific">Arundo donax</name>
    <name type="common">Giant reed</name>
    <name type="synonym">Donax arundinaceus</name>
    <dbReference type="NCBI Taxonomy" id="35708"/>
    <lineage>
        <taxon>Eukaryota</taxon>
        <taxon>Viridiplantae</taxon>
        <taxon>Streptophyta</taxon>
        <taxon>Embryophyta</taxon>
        <taxon>Tracheophyta</taxon>
        <taxon>Spermatophyta</taxon>
        <taxon>Magnoliopsida</taxon>
        <taxon>Liliopsida</taxon>
        <taxon>Poales</taxon>
        <taxon>Poaceae</taxon>
        <taxon>PACMAD clade</taxon>
        <taxon>Arundinoideae</taxon>
        <taxon>Arundineae</taxon>
        <taxon>Arundo</taxon>
    </lineage>
</organism>
<keyword evidence="1" id="KW-1133">Transmembrane helix</keyword>
<evidence type="ECO:0000256" key="1">
    <source>
        <dbReference type="SAM" id="Phobius"/>
    </source>
</evidence>
<reference evidence="2" key="2">
    <citation type="journal article" date="2015" name="Data Brief">
        <title>Shoot transcriptome of the giant reed, Arundo donax.</title>
        <authorList>
            <person name="Barrero R.A."/>
            <person name="Guerrero F.D."/>
            <person name="Moolhuijzen P."/>
            <person name="Goolsby J.A."/>
            <person name="Tidwell J."/>
            <person name="Bellgard S.E."/>
            <person name="Bellgard M.I."/>
        </authorList>
    </citation>
    <scope>NUCLEOTIDE SEQUENCE</scope>
    <source>
        <tissue evidence="2">Shoot tissue taken approximately 20 cm above the soil surface</tissue>
    </source>
</reference>
<sequence>MSGFTSFIYSLPSLCLVKFSVVFLSDVVFQFLVMPSSLSAVIASCKVSGEAILKICFIPFVSF</sequence>
<keyword evidence="1" id="KW-0812">Transmembrane</keyword>
<name>A0A0A9DXG9_ARUDO</name>
<feature type="transmembrane region" description="Helical" evidence="1">
    <location>
        <begin position="6"/>
        <end position="29"/>
    </location>
</feature>
<protein>
    <submittedName>
        <fullName evidence="2">Uncharacterized protein</fullName>
    </submittedName>
</protein>
<reference evidence="2" key="1">
    <citation type="submission" date="2014-09" db="EMBL/GenBank/DDBJ databases">
        <authorList>
            <person name="Magalhaes I.L.F."/>
            <person name="Oliveira U."/>
            <person name="Santos F.R."/>
            <person name="Vidigal T.H.D.A."/>
            <person name="Brescovit A.D."/>
            <person name="Santos A.J."/>
        </authorList>
    </citation>
    <scope>NUCLEOTIDE SEQUENCE</scope>
    <source>
        <tissue evidence="2">Shoot tissue taken approximately 20 cm above the soil surface</tissue>
    </source>
</reference>
<evidence type="ECO:0000313" key="2">
    <source>
        <dbReference type="EMBL" id="JAD93249.1"/>
    </source>
</evidence>
<dbReference type="AlphaFoldDB" id="A0A0A9DXG9"/>
<proteinExistence type="predicted"/>